<dbReference type="PANTHER" id="PTHR11188">
    <property type="entry name" value="ARRESTIN DOMAIN CONTAINING PROTEIN"/>
    <property type="match status" value="1"/>
</dbReference>
<name>X0BMJ9_FUSOX</name>
<dbReference type="Pfam" id="PF02752">
    <property type="entry name" value="Arrestin_C"/>
    <property type="match status" value="1"/>
</dbReference>
<protein>
    <recommendedName>
        <fullName evidence="2">Arrestin C-terminal-like domain-containing protein</fullName>
    </recommendedName>
</protein>
<dbReference type="InterPro" id="IPR014752">
    <property type="entry name" value="Arrestin-like_C"/>
</dbReference>
<dbReference type="InterPro" id="IPR050357">
    <property type="entry name" value="Arrestin_domain-protein"/>
</dbReference>
<dbReference type="HOGENOM" id="CLU_008578_2_2_1"/>
<dbReference type="GO" id="GO:0030674">
    <property type="term" value="F:protein-macromolecule adaptor activity"/>
    <property type="evidence" value="ECO:0007669"/>
    <property type="project" value="TreeGrafter"/>
</dbReference>
<dbReference type="EMBL" id="JH658465">
    <property type="protein sequence ID" value="EXK79664.1"/>
    <property type="molecule type" value="Genomic_DNA"/>
</dbReference>
<dbReference type="Proteomes" id="UP000030663">
    <property type="component" value="Unassembled WGS sequence"/>
</dbReference>
<dbReference type="AlphaFoldDB" id="X0BMJ9"/>
<gene>
    <name evidence="3" type="ORF">FOQG_15762</name>
</gene>
<evidence type="ECO:0000256" key="1">
    <source>
        <dbReference type="SAM" id="MobiDB-lite"/>
    </source>
</evidence>
<feature type="domain" description="Arrestin C-terminal-like" evidence="2">
    <location>
        <begin position="286"/>
        <end position="504"/>
    </location>
</feature>
<dbReference type="GO" id="GO:0005829">
    <property type="term" value="C:cytosol"/>
    <property type="evidence" value="ECO:0007669"/>
    <property type="project" value="TreeGrafter"/>
</dbReference>
<dbReference type="GO" id="GO:0031625">
    <property type="term" value="F:ubiquitin protein ligase binding"/>
    <property type="evidence" value="ECO:0007669"/>
    <property type="project" value="TreeGrafter"/>
</dbReference>
<sequence>MAVSNTSQTRNSFMSARSSKSPVTPNVAKVPTIVAPGSGVSCSILLAEPNIFLSGLGHDGHGHHDDQGGATLLRGKLQLRVTKNVKIKAVQLKLVGRARTEWPEGIPPLRQDTYEEDNLHTQVLNFFNAMDGGCENEYGNQCTYNLETSFLNCSTLGLNQSSSSDSLFSYRINLPTKEMKRLLLRRVQPRRLQKDGGPMATTTQTKGYKTFYPGTYDYYFELPIDHYQLETTELRYGSVSWVLHANVDRASAFKPTLHVTNQVSIVRVPDQLSLEMSEPISISRQWEDKLHYDIVISGRSFPIGSRIPIAFKLTPLAKVHVHKLKVYVTESIEYWTNDRRATRKDSDRKILLLEKVAGKPLDSIYASSDVRTIRGGELNPELRRQALEVGARRRTTYATRRHTYGEALSEPTVNLLGDLELGVENLSGPTEIEANVQIPTCEMMAKNKNLRLHPNCSWKNVNVYHWIKVVMGINRLDPDDATGTKHRDLEISIDSPFTVLNCRAAQVNTNLPAYSGADFHGTTYQFTCGCPGAFMVPADVPPSSFIGTLPGVDASIEGLSASPQVAHLANSVTVQQEPRPIRLLRVPSFDPPVFEDEASPPPAAAIEAPNEGIRTPPPQYDVVVGTPSVDGLADYFARLADAGFEGPEVALESAPHVSLRQNARPI</sequence>
<feature type="region of interest" description="Disordered" evidence="1">
    <location>
        <begin position="1"/>
        <end position="25"/>
    </location>
</feature>
<evidence type="ECO:0000313" key="3">
    <source>
        <dbReference type="EMBL" id="EXK79664.1"/>
    </source>
</evidence>
<dbReference type="GO" id="GO:0070086">
    <property type="term" value="P:ubiquitin-dependent endocytosis"/>
    <property type="evidence" value="ECO:0007669"/>
    <property type="project" value="TreeGrafter"/>
</dbReference>
<evidence type="ECO:0000313" key="4">
    <source>
        <dbReference type="Proteomes" id="UP000030663"/>
    </source>
</evidence>
<dbReference type="PANTHER" id="PTHR11188:SF174">
    <property type="entry name" value="ARRESTIN-RELATED TRAFFICKING ADAPTER 10-RELATED"/>
    <property type="match status" value="1"/>
</dbReference>
<accession>X0BMJ9</accession>
<reference evidence="3 4" key="1">
    <citation type="submission" date="2011-11" db="EMBL/GenBank/DDBJ databases">
        <title>The Genome Sequence of Fusarium oxysporum PHW815.</title>
        <authorList>
            <consortium name="The Broad Institute Genome Sequencing Platform"/>
            <person name="Ma L.-J."/>
            <person name="Gale L.R."/>
            <person name="Schwartz D.C."/>
            <person name="Zhou S."/>
            <person name="Corby-Kistler H."/>
            <person name="Young S.K."/>
            <person name="Zeng Q."/>
            <person name="Gargeya S."/>
            <person name="Fitzgerald M."/>
            <person name="Haas B."/>
            <person name="Abouelleil A."/>
            <person name="Alvarado L."/>
            <person name="Arachchi H.M."/>
            <person name="Berlin A."/>
            <person name="Brown A."/>
            <person name="Chapman S.B."/>
            <person name="Chen Z."/>
            <person name="Dunbar C."/>
            <person name="Freedman E."/>
            <person name="Gearin G."/>
            <person name="Goldberg J."/>
            <person name="Griggs A."/>
            <person name="Gujja S."/>
            <person name="Heiman D."/>
            <person name="Howarth C."/>
            <person name="Larson L."/>
            <person name="Lui A."/>
            <person name="MacDonald P.J.P."/>
            <person name="Montmayeur A."/>
            <person name="Murphy C."/>
            <person name="Neiman D."/>
            <person name="Pearson M."/>
            <person name="Priest M."/>
            <person name="Roberts A."/>
            <person name="Saif S."/>
            <person name="Shea T."/>
            <person name="Shenoy N."/>
            <person name="Sisk P."/>
            <person name="Stolte C."/>
            <person name="Sykes S."/>
            <person name="Wortman J."/>
            <person name="Nusbaum C."/>
            <person name="Birren B."/>
        </authorList>
    </citation>
    <scope>NUCLEOTIDE SEQUENCE [LARGE SCALE GENOMIC DNA]</scope>
    <source>
        <strain evidence="3 4">54005</strain>
    </source>
</reference>
<dbReference type="SMART" id="SM01017">
    <property type="entry name" value="Arrestin_C"/>
    <property type="match status" value="1"/>
</dbReference>
<proteinExistence type="predicted"/>
<evidence type="ECO:0000259" key="2">
    <source>
        <dbReference type="SMART" id="SM01017"/>
    </source>
</evidence>
<dbReference type="OrthoDB" id="2238745at2759"/>
<keyword evidence="4" id="KW-1185">Reference proteome</keyword>
<dbReference type="Gene3D" id="2.60.40.640">
    <property type="match status" value="1"/>
</dbReference>
<organism evidence="3 4">
    <name type="scientific">Fusarium oxysporum f. sp. raphani 54005</name>
    <dbReference type="NCBI Taxonomy" id="1089458"/>
    <lineage>
        <taxon>Eukaryota</taxon>
        <taxon>Fungi</taxon>
        <taxon>Dikarya</taxon>
        <taxon>Ascomycota</taxon>
        <taxon>Pezizomycotina</taxon>
        <taxon>Sordariomycetes</taxon>
        <taxon>Hypocreomycetidae</taxon>
        <taxon>Hypocreales</taxon>
        <taxon>Nectriaceae</taxon>
        <taxon>Fusarium</taxon>
        <taxon>Fusarium oxysporum species complex</taxon>
    </lineage>
</organism>
<feature type="compositionally biased region" description="Polar residues" evidence="1">
    <location>
        <begin position="1"/>
        <end position="24"/>
    </location>
</feature>
<dbReference type="InterPro" id="IPR011022">
    <property type="entry name" value="Arrestin_C-like"/>
</dbReference>